<comment type="similarity">
    <text evidence="4 14">Belongs to the cytochrome P450 family.</text>
</comment>
<dbReference type="FunCoup" id="A0A6J2Y6W8">
    <property type="interactions" value="54"/>
</dbReference>
<keyword evidence="12" id="KW-0472">Membrane</keyword>
<dbReference type="InterPro" id="IPR050476">
    <property type="entry name" value="Insect_CytP450_Detox"/>
</dbReference>
<dbReference type="AlphaFoldDB" id="A0A6J2Y6W8"/>
<dbReference type="KEGG" id="soy:115884311"/>
<evidence type="ECO:0000256" key="2">
    <source>
        <dbReference type="ARBA" id="ARBA00004174"/>
    </source>
</evidence>
<dbReference type="PRINTS" id="PR00385">
    <property type="entry name" value="P450"/>
</dbReference>
<comment type="cofactor">
    <cofactor evidence="1 13">
        <name>heme</name>
        <dbReference type="ChEBI" id="CHEBI:30413"/>
    </cofactor>
</comment>
<gene>
    <name evidence="16" type="primary">LOC115884311</name>
</gene>
<evidence type="ECO:0000256" key="5">
    <source>
        <dbReference type="ARBA" id="ARBA00022617"/>
    </source>
</evidence>
<name>A0A6J2Y6W8_SITOR</name>
<dbReference type="Pfam" id="PF00067">
    <property type="entry name" value="p450"/>
    <property type="match status" value="1"/>
</dbReference>
<dbReference type="OrthoDB" id="2789670at2759"/>
<evidence type="ECO:0000313" key="16">
    <source>
        <dbReference type="RefSeq" id="XP_030758710.1"/>
    </source>
</evidence>
<dbReference type="Proteomes" id="UP000504635">
    <property type="component" value="Unplaced"/>
</dbReference>
<dbReference type="GO" id="GO:0005506">
    <property type="term" value="F:iron ion binding"/>
    <property type="evidence" value="ECO:0007669"/>
    <property type="project" value="InterPro"/>
</dbReference>
<evidence type="ECO:0000256" key="12">
    <source>
        <dbReference type="ARBA" id="ARBA00023136"/>
    </source>
</evidence>
<keyword evidence="6 13" id="KW-0479">Metal-binding</keyword>
<evidence type="ECO:0000256" key="13">
    <source>
        <dbReference type="PIRSR" id="PIRSR602401-1"/>
    </source>
</evidence>
<dbReference type="FunFam" id="1.10.630.10:FF:000042">
    <property type="entry name" value="Cytochrome P450"/>
    <property type="match status" value="1"/>
</dbReference>
<evidence type="ECO:0000313" key="15">
    <source>
        <dbReference type="Proteomes" id="UP000504635"/>
    </source>
</evidence>
<feature type="binding site" description="axial binding residue" evidence="13">
    <location>
        <position position="468"/>
    </location>
    <ligand>
        <name>heme</name>
        <dbReference type="ChEBI" id="CHEBI:30413"/>
    </ligand>
    <ligandPart>
        <name>Fe</name>
        <dbReference type="ChEBI" id="CHEBI:18248"/>
    </ligandPart>
</feature>
<dbReference type="GO" id="GO:0020037">
    <property type="term" value="F:heme binding"/>
    <property type="evidence" value="ECO:0007669"/>
    <property type="project" value="InterPro"/>
</dbReference>
<dbReference type="InParanoid" id="A0A6J2Y6W8"/>
<keyword evidence="15" id="KW-1185">Reference proteome</keyword>
<evidence type="ECO:0000256" key="6">
    <source>
        <dbReference type="ARBA" id="ARBA00022723"/>
    </source>
</evidence>
<keyword evidence="9 14" id="KW-0560">Oxidoreductase</keyword>
<dbReference type="GO" id="GO:0016705">
    <property type="term" value="F:oxidoreductase activity, acting on paired donors, with incorporation or reduction of molecular oxygen"/>
    <property type="evidence" value="ECO:0007669"/>
    <property type="project" value="InterPro"/>
</dbReference>
<proteinExistence type="inferred from homology"/>
<keyword evidence="10 13" id="KW-0408">Iron</keyword>
<evidence type="ECO:0000256" key="7">
    <source>
        <dbReference type="ARBA" id="ARBA00022824"/>
    </source>
</evidence>
<comment type="subcellular location">
    <subcellularLocation>
        <location evidence="3">Endoplasmic reticulum membrane</location>
        <topology evidence="3">Peripheral membrane protein</topology>
    </subcellularLocation>
    <subcellularLocation>
        <location evidence="2">Microsome membrane</location>
        <topology evidence="2">Peripheral membrane protein</topology>
    </subcellularLocation>
</comment>
<dbReference type="RefSeq" id="XP_030758710.1">
    <property type="nucleotide sequence ID" value="XM_030902850.1"/>
</dbReference>
<keyword evidence="7" id="KW-0256">Endoplasmic reticulum</keyword>
<dbReference type="GO" id="GO:0005789">
    <property type="term" value="C:endoplasmic reticulum membrane"/>
    <property type="evidence" value="ECO:0007669"/>
    <property type="project" value="UniProtKB-SubCell"/>
</dbReference>
<accession>A0A6J2Y6W8</accession>
<dbReference type="Gene3D" id="1.10.630.10">
    <property type="entry name" value="Cytochrome P450"/>
    <property type="match status" value="1"/>
</dbReference>
<evidence type="ECO:0000256" key="11">
    <source>
        <dbReference type="ARBA" id="ARBA00023033"/>
    </source>
</evidence>
<organism evidence="15 16">
    <name type="scientific">Sitophilus oryzae</name>
    <name type="common">Rice weevil</name>
    <name type="synonym">Curculio oryzae</name>
    <dbReference type="NCBI Taxonomy" id="7048"/>
    <lineage>
        <taxon>Eukaryota</taxon>
        <taxon>Metazoa</taxon>
        <taxon>Ecdysozoa</taxon>
        <taxon>Arthropoda</taxon>
        <taxon>Hexapoda</taxon>
        <taxon>Insecta</taxon>
        <taxon>Pterygota</taxon>
        <taxon>Neoptera</taxon>
        <taxon>Endopterygota</taxon>
        <taxon>Coleoptera</taxon>
        <taxon>Polyphaga</taxon>
        <taxon>Cucujiformia</taxon>
        <taxon>Curculionidae</taxon>
        <taxon>Dryophthorinae</taxon>
        <taxon>Sitophilus</taxon>
    </lineage>
</organism>
<keyword evidence="11 14" id="KW-0503">Monooxygenase</keyword>
<keyword evidence="8" id="KW-0492">Microsome</keyword>
<sequence>MLFFLVFFVIVYVFYQTFIKPAKYWNNKGVEHINLWRRFLSVFLSKKSFLVLIREAYNFYPNTRYYGSFQFLKPSLMVTDLELIKKITTKDFDHFHDHPSISNKNVDTVLTQNLFSLEGHKWREMRSTLSPAFTSSKMRHMFDLMVQVAQNFTNFYIEQYKDSAVLELEMKEACSRYTNDVIASCAFGIEVNSLEDRENEFFRMGNVFAASFRGRNALRGLILGFFPLLGQILKISIFPQFVTDFFKKIVSDTIAFREKNHITRPDMIHLLMQARTGELQEENTNENAGFATVEEIEKEKRFSQKVELADNVIAAQALAFFFAGFETSATVLSFISYELAIKPEIQKKLHQEIDETLLKNSGKLDYEAVLKMKYLDQVISEVLRLYPPAFAISRVCTKNYVIDKKLENEEDFLIEKGCIVVVPIFGLHMDPNYFPNPDDFDPERFNEENKHKIVPGTYMPFGMGPRNCIGSRFALLEIKALVVSFLSQFSLEPVKKTEIPITFSKTAILSTKNGIWIGLKKR</sequence>
<keyword evidence="5 13" id="KW-0349">Heme</keyword>
<dbReference type="PANTHER" id="PTHR24292">
    <property type="entry name" value="CYTOCHROME P450"/>
    <property type="match status" value="1"/>
</dbReference>
<dbReference type="GeneID" id="115884311"/>
<dbReference type="InterPro" id="IPR002401">
    <property type="entry name" value="Cyt_P450_E_grp-I"/>
</dbReference>
<dbReference type="InterPro" id="IPR017972">
    <property type="entry name" value="Cyt_P450_CS"/>
</dbReference>
<evidence type="ECO:0000256" key="1">
    <source>
        <dbReference type="ARBA" id="ARBA00001971"/>
    </source>
</evidence>
<dbReference type="InterPro" id="IPR001128">
    <property type="entry name" value="Cyt_P450"/>
</dbReference>
<evidence type="ECO:0000256" key="14">
    <source>
        <dbReference type="RuleBase" id="RU000461"/>
    </source>
</evidence>
<dbReference type="GO" id="GO:0004497">
    <property type="term" value="F:monooxygenase activity"/>
    <property type="evidence" value="ECO:0007669"/>
    <property type="project" value="UniProtKB-KW"/>
</dbReference>
<dbReference type="SUPFAM" id="SSF48264">
    <property type="entry name" value="Cytochrome P450"/>
    <property type="match status" value="1"/>
</dbReference>
<evidence type="ECO:0000256" key="3">
    <source>
        <dbReference type="ARBA" id="ARBA00004406"/>
    </source>
</evidence>
<dbReference type="PROSITE" id="PS00086">
    <property type="entry name" value="CYTOCHROME_P450"/>
    <property type="match status" value="1"/>
</dbReference>
<dbReference type="CDD" id="cd11056">
    <property type="entry name" value="CYP6-like"/>
    <property type="match status" value="1"/>
</dbReference>
<dbReference type="InterPro" id="IPR036396">
    <property type="entry name" value="Cyt_P450_sf"/>
</dbReference>
<dbReference type="PANTHER" id="PTHR24292:SF54">
    <property type="entry name" value="CYP9F3-RELATED"/>
    <property type="match status" value="1"/>
</dbReference>
<evidence type="ECO:0000256" key="9">
    <source>
        <dbReference type="ARBA" id="ARBA00023002"/>
    </source>
</evidence>
<reference evidence="16" key="1">
    <citation type="submission" date="2025-08" db="UniProtKB">
        <authorList>
            <consortium name="RefSeq"/>
        </authorList>
    </citation>
    <scope>IDENTIFICATION</scope>
    <source>
        <tissue evidence="16">Gonads</tissue>
    </source>
</reference>
<protein>
    <submittedName>
        <fullName evidence="16">Cytochrome P450 9e2-like</fullName>
    </submittedName>
</protein>
<evidence type="ECO:0000256" key="8">
    <source>
        <dbReference type="ARBA" id="ARBA00022848"/>
    </source>
</evidence>
<evidence type="ECO:0000256" key="10">
    <source>
        <dbReference type="ARBA" id="ARBA00023004"/>
    </source>
</evidence>
<evidence type="ECO:0000256" key="4">
    <source>
        <dbReference type="ARBA" id="ARBA00010617"/>
    </source>
</evidence>
<dbReference type="PRINTS" id="PR00463">
    <property type="entry name" value="EP450I"/>
</dbReference>